<proteinExistence type="predicted"/>
<evidence type="ECO:0000313" key="1">
    <source>
        <dbReference type="EMBL" id="CAE4616270.1"/>
    </source>
</evidence>
<reference evidence="1" key="1">
    <citation type="submission" date="2021-01" db="EMBL/GenBank/DDBJ databases">
        <authorList>
            <person name="Corre E."/>
            <person name="Pelletier E."/>
            <person name="Niang G."/>
            <person name="Scheremetjew M."/>
            <person name="Finn R."/>
            <person name="Kale V."/>
            <person name="Holt S."/>
            <person name="Cochrane G."/>
            <person name="Meng A."/>
            <person name="Brown T."/>
            <person name="Cohen L."/>
        </authorList>
    </citation>
    <scope>NUCLEOTIDE SEQUENCE</scope>
    <source>
        <strain evidence="1">CCMP3105</strain>
    </source>
</reference>
<sequence>MVVKKAWCLLDFSSYQGAAAFGNQTPNPTTCLGQMRAGREPPISPGAFGEEVRAGVASGELAFTAQADQEFVIGQYEKGLVAAVNRIAAEKDQTYRALSFQNLGWGDQQAAKLLEFVSYAAAHCTFPHGPIAVKCEIGNHISKDMAAKLGGFKGKFTL</sequence>
<dbReference type="AlphaFoldDB" id="A0A7S4RJ34"/>
<accession>A0A7S4RJ34</accession>
<name>A0A7S4RJ34_9DINO</name>
<protein>
    <submittedName>
        <fullName evidence="1">Uncharacterized protein</fullName>
    </submittedName>
</protein>
<gene>
    <name evidence="1" type="ORF">AMON00008_LOCUS36300</name>
</gene>
<dbReference type="EMBL" id="HBNR01051819">
    <property type="protein sequence ID" value="CAE4616270.1"/>
    <property type="molecule type" value="Transcribed_RNA"/>
</dbReference>
<organism evidence="1">
    <name type="scientific">Alexandrium monilatum</name>
    <dbReference type="NCBI Taxonomy" id="311494"/>
    <lineage>
        <taxon>Eukaryota</taxon>
        <taxon>Sar</taxon>
        <taxon>Alveolata</taxon>
        <taxon>Dinophyceae</taxon>
        <taxon>Gonyaulacales</taxon>
        <taxon>Pyrocystaceae</taxon>
        <taxon>Alexandrium</taxon>
    </lineage>
</organism>